<keyword evidence="1" id="KW-0812">Transmembrane</keyword>
<evidence type="ECO:0008006" key="3">
    <source>
        <dbReference type="Google" id="ProtNLM"/>
    </source>
</evidence>
<dbReference type="InterPro" id="IPR027417">
    <property type="entry name" value="P-loop_NTPase"/>
</dbReference>
<feature type="transmembrane region" description="Helical" evidence="1">
    <location>
        <begin position="63"/>
        <end position="80"/>
    </location>
</feature>
<gene>
    <name evidence="2" type="ORF">S01H1_14532</name>
</gene>
<protein>
    <recommendedName>
        <fullName evidence="3">Helicase domain-containing protein</fullName>
    </recommendedName>
</protein>
<accession>X0RUP1</accession>
<evidence type="ECO:0000313" key="2">
    <source>
        <dbReference type="EMBL" id="GAF67452.1"/>
    </source>
</evidence>
<keyword evidence="1" id="KW-1133">Transmembrane helix</keyword>
<name>X0RUP1_9ZZZZ</name>
<feature type="non-terminal residue" evidence="2">
    <location>
        <position position="118"/>
    </location>
</feature>
<evidence type="ECO:0000256" key="1">
    <source>
        <dbReference type="SAM" id="Phobius"/>
    </source>
</evidence>
<proteinExistence type="predicted"/>
<comment type="caution">
    <text evidence="2">The sequence shown here is derived from an EMBL/GenBank/DDBJ whole genome shotgun (WGS) entry which is preliminary data.</text>
</comment>
<dbReference type="AlphaFoldDB" id="X0RUP1"/>
<reference evidence="2" key="1">
    <citation type="journal article" date="2014" name="Front. Microbiol.">
        <title>High frequency of phylogenetically diverse reductive dehalogenase-homologous genes in deep subseafloor sedimentary metagenomes.</title>
        <authorList>
            <person name="Kawai M."/>
            <person name="Futagami T."/>
            <person name="Toyoda A."/>
            <person name="Takaki Y."/>
            <person name="Nishi S."/>
            <person name="Hori S."/>
            <person name="Arai W."/>
            <person name="Tsubouchi T."/>
            <person name="Morono Y."/>
            <person name="Uchiyama I."/>
            <person name="Ito T."/>
            <person name="Fujiyama A."/>
            <person name="Inagaki F."/>
            <person name="Takami H."/>
        </authorList>
    </citation>
    <scope>NUCLEOTIDE SEQUENCE</scope>
    <source>
        <strain evidence="2">Expedition CK06-06</strain>
    </source>
</reference>
<dbReference type="SUPFAM" id="SSF52540">
    <property type="entry name" value="P-loop containing nucleoside triphosphate hydrolases"/>
    <property type="match status" value="1"/>
</dbReference>
<organism evidence="2">
    <name type="scientific">marine sediment metagenome</name>
    <dbReference type="NCBI Taxonomy" id="412755"/>
    <lineage>
        <taxon>unclassified sequences</taxon>
        <taxon>metagenomes</taxon>
        <taxon>ecological metagenomes</taxon>
    </lineage>
</organism>
<sequence>MSKKEERLLLEGMDLIELYRQDPVLAAKDLLNVDLAPIQRIVIRDMWLKGFTMLVAGRGCGKTFLLGVIAVLSALLYPAYRVGLLGPGFRQAKLIFLEIERLWDKAPIFRHACSKKPT</sequence>
<dbReference type="Gene3D" id="3.40.50.300">
    <property type="entry name" value="P-loop containing nucleotide triphosphate hydrolases"/>
    <property type="match status" value="1"/>
</dbReference>
<keyword evidence="1" id="KW-0472">Membrane</keyword>
<dbReference type="EMBL" id="BARS01007565">
    <property type="protein sequence ID" value="GAF67452.1"/>
    <property type="molecule type" value="Genomic_DNA"/>
</dbReference>